<reference evidence="1 2" key="1">
    <citation type="submission" date="2020-02" db="EMBL/GenBank/DDBJ databases">
        <title>Genomic and physiological characterization of two novel Nitrospinaceae genera.</title>
        <authorList>
            <person name="Mueller A.J."/>
            <person name="Jung M.-Y."/>
            <person name="Strachan C.R."/>
            <person name="Herbold C.W."/>
            <person name="Kirkegaard R.H."/>
            <person name="Daims H."/>
        </authorList>
    </citation>
    <scope>NUCLEOTIDE SEQUENCE [LARGE SCALE GENOMIC DNA]</scope>
    <source>
        <strain evidence="1">EB</strain>
    </source>
</reference>
<protein>
    <submittedName>
        <fullName evidence="1">Uncharacterized protein</fullName>
    </submittedName>
</protein>
<dbReference type="EMBL" id="CP048685">
    <property type="protein sequence ID" value="QPJ63862.1"/>
    <property type="molecule type" value="Genomic_DNA"/>
</dbReference>
<dbReference type="Proteomes" id="UP000594688">
    <property type="component" value="Chromosome"/>
</dbReference>
<dbReference type="AlphaFoldDB" id="A0A7T0C002"/>
<evidence type="ECO:0000313" key="1">
    <source>
        <dbReference type="EMBL" id="QPJ63862.1"/>
    </source>
</evidence>
<proteinExistence type="predicted"/>
<gene>
    <name evidence="1" type="ORF">G3M70_17130</name>
</gene>
<name>A0A7T0C002_9BACT</name>
<evidence type="ECO:0000313" key="2">
    <source>
        <dbReference type="Proteomes" id="UP000594688"/>
    </source>
</evidence>
<sequence>MVLEGEVTQTSAPPNQADQYRTVTIWVEQTEDEIEFTFPLDEFKKYGFQEGDKLSIKIDKQFDIDRMAQDLFKQGS</sequence>
<dbReference type="KEGG" id="nli:G3M70_17130"/>
<organism evidence="1 2">
    <name type="scientific">Candidatus Nitronauta litoralis</name>
    <dbReference type="NCBI Taxonomy" id="2705533"/>
    <lineage>
        <taxon>Bacteria</taxon>
        <taxon>Pseudomonadati</taxon>
        <taxon>Nitrospinota/Tectimicrobiota group</taxon>
        <taxon>Nitrospinota</taxon>
        <taxon>Nitrospinia</taxon>
        <taxon>Nitrospinales</taxon>
        <taxon>Nitrospinaceae</taxon>
        <taxon>Candidatus Nitronauta</taxon>
    </lineage>
</organism>
<accession>A0A7T0C002</accession>